<evidence type="ECO:0000256" key="6">
    <source>
        <dbReference type="SAM" id="MobiDB-lite"/>
    </source>
</evidence>
<dbReference type="Gene3D" id="3.20.20.140">
    <property type="entry name" value="Metal-dependent hydrolases"/>
    <property type="match status" value="1"/>
</dbReference>
<dbReference type="SUPFAM" id="SSF51338">
    <property type="entry name" value="Composite domain of metallo-dependent hydrolases"/>
    <property type="match status" value="1"/>
</dbReference>
<gene>
    <name evidence="8" type="ORF">QWI33_10265</name>
</gene>
<accession>A0ABT7YNA0</accession>
<dbReference type="InterPro" id="IPR006680">
    <property type="entry name" value="Amidohydro-rel"/>
</dbReference>
<keyword evidence="4" id="KW-0479">Metal-binding</keyword>
<protein>
    <submittedName>
        <fullName evidence="8">Dihydroorotase family protein</fullName>
    </submittedName>
</protein>
<evidence type="ECO:0000313" key="9">
    <source>
        <dbReference type="Proteomes" id="UP001171902"/>
    </source>
</evidence>
<evidence type="ECO:0000259" key="7">
    <source>
        <dbReference type="Pfam" id="PF01979"/>
    </source>
</evidence>
<dbReference type="InterPro" id="IPR032466">
    <property type="entry name" value="Metal_Hydrolase"/>
</dbReference>
<evidence type="ECO:0000256" key="3">
    <source>
        <dbReference type="ARBA" id="ARBA00010286"/>
    </source>
</evidence>
<comment type="caution">
    <text evidence="8">The sequence shown here is derived from an EMBL/GenBank/DDBJ whole genome shotgun (WGS) entry which is preliminary data.</text>
</comment>
<evidence type="ECO:0000256" key="2">
    <source>
        <dbReference type="ARBA" id="ARBA00002368"/>
    </source>
</evidence>
<name>A0ABT7YNA0_9ACTN</name>
<dbReference type="EMBL" id="JAUEMJ010000002">
    <property type="protein sequence ID" value="MDN3240112.1"/>
    <property type="molecule type" value="Genomic_DNA"/>
</dbReference>
<sequence length="447" mass="48095">MSEYDLVLHGGTVIGAGGARRCDVAVAEGRIAALLDPGRRATGARTVDVAGGFVLPGLIDSHVHFRQPGLDWKEDWSHGSRAAVAGGVTTVLDMPNTRPPLRTPADADAKQRLIDGRSLVDYAFHTGVGPGESHRLRALPAGASVKVFLSGHHTAPDVVRRDEDLADLFAVAKERDLTLMFHAEDEDVFDLLDTWRPDPVSAADYEPHRPRTGAIVAVWRLIRLCERFGTRTHILHASTKEEADLLAAAGQRMPISFEVTGHHLTFTDADTAKAGTRLRLRPAIRDAADRERLRAAVLTGQAATVGSDHAPHTAEEKDRPIPDAPPGLPGTQELLAATVAAVQAAAPDLGDAAVLACAVRVLAETPARLFRLSTKGAVEPGRDADLVVFDPEREWTVDADSVGAKCGWSAYEGRRFRGAVEHTFRAGNLVYSREGARFGTPDGRRLR</sequence>
<dbReference type="Gene3D" id="2.30.40.10">
    <property type="entry name" value="Urease, subunit C, domain 1"/>
    <property type="match status" value="1"/>
</dbReference>
<dbReference type="RefSeq" id="WP_289957159.1">
    <property type="nucleotide sequence ID" value="NZ_JAUEMJ010000002.1"/>
</dbReference>
<feature type="compositionally biased region" description="Basic and acidic residues" evidence="6">
    <location>
        <begin position="309"/>
        <end position="321"/>
    </location>
</feature>
<dbReference type="InterPro" id="IPR011059">
    <property type="entry name" value="Metal-dep_hydrolase_composite"/>
</dbReference>
<dbReference type="PANTHER" id="PTHR43668">
    <property type="entry name" value="ALLANTOINASE"/>
    <property type="match status" value="1"/>
</dbReference>
<dbReference type="SUPFAM" id="SSF51556">
    <property type="entry name" value="Metallo-dependent hydrolases"/>
    <property type="match status" value="1"/>
</dbReference>
<dbReference type="Pfam" id="PF01979">
    <property type="entry name" value="Amidohydro_1"/>
    <property type="match status" value="1"/>
</dbReference>
<dbReference type="InterPro" id="IPR002195">
    <property type="entry name" value="Dihydroorotase_CS"/>
</dbReference>
<comment type="function">
    <text evidence="2">Catalyzes the reversible cyclization of carbamoyl aspartate to dihydroorotate.</text>
</comment>
<comment type="similarity">
    <text evidence="3">Belongs to the metallo-dependent hydrolases superfamily. DHOase family. Class I DHOase subfamily.</text>
</comment>
<evidence type="ECO:0000256" key="1">
    <source>
        <dbReference type="ARBA" id="ARBA00001947"/>
    </source>
</evidence>
<dbReference type="InterPro" id="IPR050138">
    <property type="entry name" value="DHOase/Allantoinase_Hydrolase"/>
</dbReference>
<keyword evidence="9" id="KW-1185">Reference proteome</keyword>
<dbReference type="PROSITE" id="PS00482">
    <property type="entry name" value="DIHYDROOROTASE_1"/>
    <property type="match status" value="1"/>
</dbReference>
<dbReference type="PROSITE" id="PS00483">
    <property type="entry name" value="DIHYDROOROTASE_2"/>
    <property type="match status" value="1"/>
</dbReference>
<feature type="region of interest" description="Disordered" evidence="6">
    <location>
        <begin position="301"/>
        <end position="328"/>
    </location>
</feature>
<evidence type="ECO:0000313" key="8">
    <source>
        <dbReference type="EMBL" id="MDN3240112.1"/>
    </source>
</evidence>
<reference evidence="8" key="1">
    <citation type="submission" date="2023-06" db="EMBL/GenBank/DDBJ databases">
        <title>Gycomyces niveus sp.nov., a novel actinomycete isolated from soil in Shouguang.</title>
        <authorList>
            <person name="Yang X."/>
            <person name="Zhao J."/>
        </authorList>
    </citation>
    <scope>NUCLEOTIDE SEQUENCE</scope>
    <source>
        <strain evidence="8">NEAU C2</strain>
    </source>
</reference>
<evidence type="ECO:0000256" key="5">
    <source>
        <dbReference type="ARBA" id="ARBA00022801"/>
    </source>
</evidence>
<evidence type="ECO:0000256" key="4">
    <source>
        <dbReference type="ARBA" id="ARBA00022723"/>
    </source>
</evidence>
<keyword evidence="5" id="KW-0378">Hydrolase</keyword>
<dbReference type="PANTHER" id="PTHR43668:SF2">
    <property type="entry name" value="ALLANTOINASE"/>
    <property type="match status" value="1"/>
</dbReference>
<feature type="domain" description="Amidohydrolase-related" evidence="7">
    <location>
        <begin position="53"/>
        <end position="430"/>
    </location>
</feature>
<dbReference type="NCBIfam" id="TIGR00857">
    <property type="entry name" value="pyrC_multi"/>
    <property type="match status" value="1"/>
</dbReference>
<dbReference type="Proteomes" id="UP001171902">
    <property type="component" value="Unassembled WGS sequence"/>
</dbReference>
<organism evidence="8 9">
    <name type="scientific">Glycomyces tritici</name>
    <dbReference type="NCBI Taxonomy" id="2665176"/>
    <lineage>
        <taxon>Bacteria</taxon>
        <taxon>Bacillati</taxon>
        <taxon>Actinomycetota</taxon>
        <taxon>Actinomycetes</taxon>
        <taxon>Glycomycetales</taxon>
        <taxon>Glycomycetaceae</taxon>
        <taxon>Glycomyces</taxon>
    </lineage>
</organism>
<comment type="cofactor">
    <cofactor evidence="1">
        <name>Zn(2+)</name>
        <dbReference type="ChEBI" id="CHEBI:29105"/>
    </cofactor>
</comment>
<proteinExistence type="inferred from homology"/>